<dbReference type="GO" id="GO:0009279">
    <property type="term" value="C:cell outer membrane"/>
    <property type="evidence" value="ECO:0007669"/>
    <property type="project" value="TreeGrafter"/>
</dbReference>
<gene>
    <name evidence="5" type="ORF">FRY97_19055</name>
</gene>
<feature type="coiled-coil region" evidence="4">
    <location>
        <begin position="124"/>
        <end position="151"/>
    </location>
</feature>
<dbReference type="InterPro" id="IPR019734">
    <property type="entry name" value="TPR_rpt"/>
</dbReference>
<dbReference type="RefSeq" id="WP_147169167.1">
    <property type="nucleotide sequence ID" value="NZ_VOOR01000059.1"/>
</dbReference>
<feature type="repeat" description="TPR" evidence="3">
    <location>
        <begin position="259"/>
        <end position="292"/>
    </location>
</feature>
<evidence type="ECO:0000256" key="3">
    <source>
        <dbReference type="PROSITE-ProRule" id="PRU00339"/>
    </source>
</evidence>
<dbReference type="InterPro" id="IPR050498">
    <property type="entry name" value="Ycf3"/>
</dbReference>
<dbReference type="Pfam" id="PF13432">
    <property type="entry name" value="TPR_16"/>
    <property type="match status" value="2"/>
</dbReference>
<reference evidence="5 6" key="1">
    <citation type="submission" date="2019-08" db="EMBL/GenBank/DDBJ databases">
        <title>Genome of Phaeodactylibacter luteus.</title>
        <authorList>
            <person name="Bowman J.P."/>
        </authorList>
    </citation>
    <scope>NUCLEOTIDE SEQUENCE [LARGE SCALE GENOMIC DNA]</scope>
    <source>
        <strain evidence="5 6">KCTC 42180</strain>
    </source>
</reference>
<accession>A0A5C6RHM6</accession>
<dbReference type="InterPro" id="IPR013105">
    <property type="entry name" value="TPR_2"/>
</dbReference>
<dbReference type="GO" id="GO:0046813">
    <property type="term" value="P:receptor-mediated virion attachment to host cell"/>
    <property type="evidence" value="ECO:0007669"/>
    <property type="project" value="TreeGrafter"/>
</dbReference>
<dbReference type="OrthoDB" id="965869at2"/>
<evidence type="ECO:0000313" key="6">
    <source>
        <dbReference type="Proteomes" id="UP000321580"/>
    </source>
</evidence>
<protein>
    <submittedName>
        <fullName evidence="5">Tetratricopeptide repeat protein</fullName>
    </submittedName>
</protein>
<evidence type="ECO:0000256" key="1">
    <source>
        <dbReference type="ARBA" id="ARBA00022737"/>
    </source>
</evidence>
<keyword evidence="6" id="KW-1185">Reference proteome</keyword>
<dbReference type="Pfam" id="PF07719">
    <property type="entry name" value="TPR_2"/>
    <property type="match status" value="1"/>
</dbReference>
<dbReference type="PANTHER" id="PTHR44858:SF1">
    <property type="entry name" value="UDP-N-ACETYLGLUCOSAMINE--PEPTIDE N-ACETYLGLUCOSAMINYLTRANSFERASE SPINDLY-RELATED"/>
    <property type="match status" value="1"/>
</dbReference>
<dbReference type="InterPro" id="IPR011990">
    <property type="entry name" value="TPR-like_helical_dom_sf"/>
</dbReference>
<evidence type="ECO:0000313" key="5">
    <source>
        <dbReference type="EMBL" id="TXB61439.1"/>
    </source>
</evidence>
<dbReference type="PROSITE" id="PS50005">
    <property type="entry name" value="TPR"/>
    <property type="match status" value="2"/>
</dbReference>
<dbReference type="EMBL" id="VOOR01000059">
    <property type="protein sequence ID" value="TXB61439.1"/>
    <property type="molecule type" value="Genomic_DNA"/>
</dbReference>
<dbReference type="Proteomes" id="UP000321580">
    <property type="component" value="Unassembled WGS sequence"/>
</dbReference>
<proteinExistence type="predicted"/>
<keyword evidence="1" id="KW-0677">Repeat</keyword>
<organism evidence="5 6">
    <name type="scientific">Phaeodactylibacter luteus</name>
    <dbReference type="NCBI Taxonomy" id="1564516"/>
    <lineage>
        <taxon>Bacteria</taxon>
        <taxon>Pseudomonadati</taxon>
        <taxon>Bacteroidota</taxon>
        <taxon>Saprospiria</taxon>
        <taxon>Saprospirales</taxon>
        <taxon>Haliscomenobacteraceae</taxon>
        <taxon>Phaeodactylibacter</taxon>
    </lineage>
</organism>
<dbReference type="AlphaFoldDB" id="A0A5C6RHM6"/>
<comment type="caution">
    <text evidence="5">The sequence shown here is derived from an EMBL/GenBank/DDBJ whole genome shotgun (WGS) entry which is preliminary data.</text>
</comment>
<dbReference type="PANTHER" id="PTHR44858">
    <property type="entry name" value="TETRATRICOPEPTIDE REPEAT PROTEIN 6"/>
    <property type="match status" value="1"/>
</dbReference>
<dbReference type="SMART" id="SM00028">
    <property type="entry name" value="TPR"/>
    <property type="match status" value="3"/>
</dbReference>
<dbReference type="SUPFAM" id="SSF48452">
    <property type="entry name" value="TPR-like"/>
    <property type="match status" value="1"/>
</dbReference>
<name>A0A5C6RHM6_9BACT</name>
<feature type="repeat" description="TPR" evidence="3">
    <location>
        <begin position="145"/>
        <end position="178"/>
    </location>
</feature>
<keyword evidence="2 3" id="KW-0802">TPR repeat</keyword>
<keyword evidence="4" id="KW-0175">Coiled coil</keyword>
<sequence>MTYKAILSGYFDFGTERSYQKVFDMFEHRSENYYRGAILLKSEEVFAPEARAMQVPRLIGQVTGKEWNNTVNMIKFVAQYAIAGGFSAWMVDEGKVVKHHHVEPNSDKAAVQAFLQGRELINEAGREEEAMKALSRAIEKFERHAKAYERRGFVNHQLRNYNDAMYDYSKSIDINPSAAEPYMGRALIYIARESYAEAISDLDRAIKNSIPLMPLFWQARRIKGECHLEQEQWDKAEFELKFVTKRAFTPEDANFKWRKRALFNYGKALYELGKYPEALKALDEAAKIETDRKDVPKSDLQLYRGMAMKKAGKEGFKKAWKEAANSGSKRAAELLQAI</sequence>
<evidence type="ECO:0000256" key="2">
    <source>
        <dbReference type="ARBA" id="ARBA00022803"/>
    </source>
</evidence>
<evidence type="ECO:0000256" key="4">
    <source>
        <dbReference type="SAM" id="Coils"/>
    </source>
</evidence>
<dbReference type="Gene3D" id="1.25.40.10">
    <property type="entry name" value="Tetratricopeptide repeat domain"/>
    <property type="match status" value="2"/>
</dbReference>